<evidence type="ECO:0000313" key="2">
    <source>
        <dbReference type="Proteomes" id="UP001283341"/>
    </source>
</evidence>
<protein>
    <submittedName>
        <fullName evidence="1">Glycosyltransferase family 31 protein</fullName>
    </submittedName>
</protein>
<accession>A0AAE0IBG9</accession>
<dbReference type="PANTHER" id="PTHR10811">
    <property type="entry name" value="FRINGE-RELATED"/>
    <property type="match status" value="1"/>
</dbReference>
<name>A0AAE0IBG9_9PEZI</name>
<sequence length="495" mass="56275">MRIKVLSQRSRSLRLVVFVTLCIILLTASRLNGPSVPKAIFRVGKHHSHDAARNRPKLPPGQCSPDIEFLRRLELQLTENIVYTRRCIKPIRGKFDRDVLTNISHPLVRPDNRTTVNLTSCAHAALPPCEPLSLKVPMPYPQRQYKHLLFGVATNYERMQNSLESFAHWLAGTGAQLYGTIIDANQNKKLNLSALEELYRQEGIVATFRPPPVTAQPIPVEHHHFMLIRELLNISSDETKWLGIVDDDTFFPSLYDMDEELKRYDSRKPVWLGALSDDFDSVKLWGFMAFGGAGTFLSAPLARQIEPHAESCLSSAPAQTGDGILKHCIYTHTRTKLTVVDGLHQHDLRGDVSGLFESGVRPLSIHHWKSWYREPIPKMASVTAVCGDCFLQRWQFGNDTLFANGYSITFYPEGNGLRDIDLSRIEGTFRPQGNEYDFSYGPLRPALQPETQKKSYKLVDVDVTHFRQIYVHRKSDAWQADEGAMDEVIELVWEV</sequence>
<reference evidence="1" key="1">
    <citation type="journal article" date="2023" name="Mol. Phylogenet. Evol.">
        <title>Genome-scale phylogeny and comparative genomics of the fungal order Sordariales.</title>
        <authorList>
            <person name="Hensen N."/>
            <person name="Bonometti L."/>
            <person name="Westerberg I."/>
            <person name="Brannstrom I.O."/>
            <person name="Guillou S."/>
            <person name="Cros-Aarteil S."/>
            <person name="Calhoun S."/>
            <person name="Haridas S."/>
            <person name="Kuo A."/>
            <person name="Mondo S."/>
            <person name="Pangilinan J."/>
            <person name="Riley R."/>
            <person name="LaButti K."/>
            <person name="Andreopoulos B."/>
            <person name="Lipzen A."/>
            <person name="Chen C."/>
            <person name="Yan M."/>
            <person name="Daum C."/>
            <person name="Ng V."/>
            <person name="Clum A."/>
            <person name="Steindorff A."/>
            <person name="Ohm R.A."/>
            <person name="Martin F."/>
            <person name="Silar P."/>
            <person name="Natvig D.O."/>
            <person name="Lalanne C."/>
            <person name="Gautier V."/>
            <person name="Ament-Velasquez S.L."/>
            <person name="Kruys A."/>
            <person name="Hutchinson M.I."/>
            <person name="Powell A.J."/>
            <person name="Barry K."/>
            <person name="Miller A.N."/>
            <person name="Grigoriev I.V."/>
            <person name="Debuchy R."/>
            <person name="Gladieux P."/>
            <person name="Hiltunen Thoren M."/>
            <person name="Johannesson H."/>
        </authorList>
    </citation>
    <scope>NUCLEOTIDE SEQUENCE</scope>
    <source>
        <strain evidence="1">CBS 118394</strain>
    </source>
</reference>
<organism evidence="1 2">
    <name type="scientific">Apodospora peruviana</name>
    <dbReference type="NCBI Taxonomy" id="516989"/>
    <lineage>
        <taxon>Eukaryota</taxon>
        <taxon>Fungi</taxon>
        <taxon>Dikarya</taxon>
        <taxon>Ascomycota</taxon>
        <taxon>Pezizomycotina</taxon>
        <taxon>Sordariomycetes</taxon>
        <taxon>Sordariomycetidae</taxon>
        <taxon>Sordariales</taxon>
        <taxon>Lasiosphaeriaceae</taxon>
        <taxon>Apodospora</taxon>
    </lineage>
</organism>
<dbReference type="Proteomes" id="UP001283341">
    <property type="component" value="Unassembled WGS sequence"/>
</dbReference>
<reference evidence="1" key="2">
    <citation type="submission" date="2023-06" db="EMBL/GenBank/DDBJ databases">
        <authorList>
            <consortium name="Lawrence Berkeley National Laboratory"/>
            <person name="Haridas S."/>
            <person name="Hensen N."/>
            <person name="Bonometti L."/>
            <person name="Westerberg I."/>
            <person name="Brannstrom I.O."/>
            <person name="Guillou S."/>
            <person name="Cros-Aarteil S."/>
            <person name="Calhoun S."/>
            <person name="Kuo A."/>
            <person name="Mondo S."/>
            <person name="Pangilinan J."/>
            <person name="Riley R."/>
            <person name="Labutti K."/>
            <person name="Andreopoulos B."/>
            <person name="Lipzen A."/>
            <person name="Chen C."/>
            <person name="Yanf M."/>
            <person name="Daum C."/>
            <person name="Ng V."/>
            <person name="Clum A."/>
            <person name="Steindorff A."/>
            <person name="Ohm R."/>
            <person name="Martin F."/>
            <person name="Silar P."/>
            <person name="Natvig D."/>
            <person name="Lalanne C."/>
            <person name="Gautier V."/>
            <person name="Ament-Velasquez S.L."/>
            <person name="Kruys A."/>
            <person name="Hutchinson M.I."/>
            <person name="Powell A.J."/>
            <person name="Barry K."/>
            <person name="Miller A.N."/>
            <person name="Grigoriev I.V."/>
            <person name="Debuchy R."/>
            <person name="Gladieux P."/>
            <person name="Thoren M.H."/>
            <person name="Johannesson H."/>
        </authorList>
    </citation>
    <scope>NUCLEOTIDE SEQUENCE</scope>
    <source>
        <strain evidence="1">CBS 118394</strain>
    </source>
</reference>
<dbReference type="Gene3D" id="3.90.550.50">
    <property type="match status" value="1"/>
</dbReference>
<dbReference type="Pfam" id="PF04646">
    <property type="entry name" value="DUF604"/>
    <property type="match status" value="1"/>
</dbReference>
<dbReference type="InterPro" id="IPR006740">
    <property type="entry name" value="DUF604"/>
</dbReference>
<dbReference type="EMBL" id="JAUEDM010000003">
    <property type="protein sequence ID" value="KAK3321941.1"/>
    <property type="molecule type" value="Genomic_DNA"/>
</dbReference>
<gene>
    <name evidence="1" type="ORF">B0H66DRAFT_514208</name>
</gene>
<keyword evidence="2" id="KW-1185">Reference proteome</keyword>
<proteinExistence type="predicted"/>
<dbReference type="AlphaFoldDB" id="A0AAE0IBG9"/>
<evidence type="ECO:0000313" key="1">
    <source>
        <dbReference type="EMBL" id="KAK3321941.1"/>
    </source>
</evidence>
<comment type="caution">
    <text evidence="1">The sequence shown here is derived from an EMBL/GenBank/DDBJ whole genome shotgun (WGS) entry which is preliminary data.</text>
</comment>